<dbReference type="SUPFAM" id="SSF51045">
    <property type="entry name" value="WW domain"/>
    <property type="match status" value="1"/>
</dbReference>
<dbReference type="AlphaFoldDB" id="A0AA39YCV7"/>
<sequence>MAGTPGAPLSPDAGPTDPHLPKLPSGWIAQWDSSSRKYYYVQISTGVSQWDLPTSEAPAGPSRRPEQIPASACENAGIPDPASAPNGKPEEYSGDRGLGSTAFNLLASQHGGGKQSSGIGSLATSLLNSSSSHSSNSHSGGHSSGTAGLVGSLASNLLGGSKPHGQQQGSHSGSSSSHQSSGLGSVLGGILGGGSHGSHGQQNSNYGYSSGAPSSGGYSGTAPPAQYNPTGSASHTPSSVPSYPGQPGYNNQYSSPNPQSGHNQYAPPAHTSSFSHPPQHAPSFGPQSSSSWGPQAQGTPSFPPPPPAQPQQHHQGSYGSTPHDASQTHGGYFNQAVPQGAYGQHGQHGGYGNNQHPPPPPPAGSYPQGNYTAVPYGQPSPHGGFGQSPVQHQQGGYSGGFSAQAPNGQHSAYGQGQHQTGYHGSGAPSQPGW</sequence>
<dbReference type="SMART" id="SM00456">
    <property type="entry name" value="WW"/>
    <property type="match status" value="1"/>
</dbReference>
<feature type="compositionally biased region" description="Low complexity" evidence="1">
    <location>
        <begin position="120"/>
        <end position="149"/>
    </location>
</feature>
<accession>A0AA39YCV7</accession>
<feature type="compositionally biased region" description="Low complexity" evidence="1">
    <location>
        <begin position="198"/>
        <end position="225"/>
    </location>
</feature>
<feature type="compositionally biased region" description="Polar residues" evidence="1">
    <location>
        <begin position="248"/>
        <end position="263"/>
    </location>
</feature>
<dbReference type="PROSITE" id="PS01159">
    <property type="entry name" value="WW_DOMAIN_1"/>
    <property type="match status" value="1"/>
</dbReference>
<evidence type="ECO:0000259" key="2">
    <source>
        <dbReference type="PROSITE" id="PS50020"/>
    </source>
</evidence>
<feature type="domain" description="WW" evidence="2">
    <location>
        <begin position="21"/>
        <end position="55"/>
    </location>
</feature>
<dbReference type="Proteomes" id="UP001175001">
    <property type="component" value="Unassembled WGS sequence"/>
</dbReference>
<feature type="region of interest" description="Disordered" evidence="1">
    <location>
        <begin position="50"/>
        <end position="433"/>
    </location>
</feature>
<feature type="region of interest" description="Disordered" evidence="1">
    <location>
        <begin position="1"/>
        <end position="23"/>
    </location>
</feature>
<dbReference type="Gene3D" id="2.20.70.10">
    <property type="match status" value="1"/>
</dbReference>
<proteinExistence type="predicted"/>
<feature type="compositionally biased region" description="Low complexity" evidence="1">
    <location>
        <begin position="413"/>
        <end position="426"/>
    </location>
</feature>
<feature type="compositionally biased region" description="Polar residues" evidence="1">
    <location>
        <begin position="227"/>
        <end position="241"/>
    </location>
</feature>
<name>A0AA39YCV7_9PEZI</name>
<feature type="compositionally biased region" description="Low complexity" evidence="1">
    <location>
        <begin position="159"/>
        <end position="184"/>
    </location>
</feature>
<evidence type="ECO:0000313" key="4">
    <source>
        <dbReference type="Proteomes" id="UP001175001"/>
    </source>
</evidence>
<protein>
    <submittedName>
        <fullName evidence="3">Protein transport protein SEC24</fullName>
    </submittedName>
</protein>
<dbReference type="InterPro" id="IPR001202">
    <property type="entry name" value="WW_dom"/>
</dbReference>
<organism evidence="3 4">
    <name type="scientific">Lasiodiplodia hormozganensis</name>
    <dbReference type="NCBI Taxonomy" id="869390"/>
    <lineage>
        <taxon>Eukaryota</taxon>
        <taxon>Fungi</taxon>
        <taxon>Dikarya</taxon>
        <taxon>Ascomycota</taxon>
        <taxon>Pezizomycotina</taxon>
        <taxon>Dothideomycetes</taxon>
        <taxon>Dothideomycetes incertae sedis</taxon>
        <taxon>Botryosphaeriales</taxon>
        <taxon>Botryosphaeriaceae</taxon>
        <taxon>Lasiodiplodia</taxon>
    </lineage>
</organism>
<dbReference type="PROSITE" id="PS50020">
    <property type="entry name" value="WW_DOMAIN_2"/>
    <property type="match status" value="1"/>
</dbReference>
<dbReference type="EMBL" id="JAUJDW010000038">
    <property type="protein sequence ID" value="KAK0650223.1"/>
    <property type="molecule type" value="Genomic_DNA"/>
</dbReference>
<evidence type="ECO:0000313" key="3">
    <source>
        <dbReference type="EMBL" id="KAK0650223.1"/>
    </source>
</evidence>
<keyword evidence="4" id="KW-1185">Reference proteome</keyword>
<feature type="compositionally biased region" description="Polar residues" evidence="1">
    <location>
        <begin position="318"/>
        <end position="329"/>
    </location>
</feature>
<feature type="compositionally biased region" description="Gly residues" evidence="1">
    <location>
        <begin position="185"/>
        <end position="197"/>
    </location>
</feature>
<dbReference type="Pfam" id="PF00397">
    <property type="entry name" value="WW"/>
    <property type="match status" value="1"/>
</dbReference>
<comment type="caution">
    <text evidence="3">The sequence shown here is derived from an EMBL/GenBank/DDBJ whole genome shotgun (WGS) entry which is preliminary data.</text>
</comment>
<reference evidence="3" key="1">
    <citation type="submission" date="2023-06" db="EMBL/GenBank/DDBJ databases">
        <title>Multi-omics analyses reveal the molecular pathogenesis toolkit of Lasiodiplodia hormozganensis, a cross-kingdom pathogen.</title>
        <authorList>
            <person name="Felix C."/>
            <person name="Meneses R."/>
            <person name="Goncalves M.F.M."/>
            <person name="Tilleman L."/>
            <person name="Duarte A.S."/>
            <person name="Jorrin-Novo J.V."/>
            <person name="Van De Peer Y."/>
            <person name="Deforce D."/>
            <person name="Van Nieuwerburgh F."/>
            <person name="Esteves A.C."/>
            <person name="Alves A."/>
        </authorList>
    </citation>
    <scope>NUCLEOTIDE SEQUENCE</scope>
    <source>
        <strain evidence="3">CBS 339.90</strain>
    </source>
</reference>
<dbReference type="InterPro" id="IPR036020">
    <property type="entry name" value="WW_dom_sf"/>
</dbReference>
<gene>
    <name evidence="3" type="primary">SEC24_1</name>
    <name evidence="3" type="ORF">DIS24_g7009</name>
</gene>
<dbReference type="CDD" id="cd00201">
    <property type="entry name" value="WW"/>
    <property type="match status" value="1"/>
</dbReference>
<evidence type="ECO:0000256" key="1">
    <source>
        <dbReference type="SAM" id="MobiDB-lite"/>
    </source>
</evidence>